<dbReference type="PANTHER" id="PTHR45735:SF11">
    <property type="entry name" value="PROTEIN PTI1"/>
    <property type="match status" value="1"/>
</dbReference>
<dbReference type="EMBL" id="HE612861">
    <property type="protein sequence ID" value="CCE63534.1"/>
    <property type="molecule type" value="Genomic_DNA"/>
</dbReference>
<evidence type="ECO:0000259" key="2">
    <source>
        <dbReference type="Pfam" id="PF14327"/>
    </source>
</evidence>
<protein>
    <recommendedName>
        <fullName evidence="2">Cleavage stimulation factor subunit 2 hinge domain-containing protein</fullName>
    </recommendedName>
</protein>
<proteinExistence type="predicted"/>
<dbReference type="InterPro" id="IPR038192">
    <property type="entry name" value="CSTF_C_sf"/>
</dbReference>
<name>G8BUV2_TETPH</name>
<dbReference type="GO" id="GO:0005829">
    <property type="term" value="C:cytosol"/>
    <property type="evidence" value="ECO:0007669"/>
    <property type="project" value="EnsemblFungi"/>
</dbReference>
<sequence length="474" mass="53846">MKNLLRIICGDIVFFFSAFEERPSIRLETVKTRLTMTDPRTRTGRHTMTFETLASAVEITNIPQEWTTETITSVVVGSGPIVHFSSKLEPRTGKLNSVIIHYKTAKECQRAFHLLEKIDRFPCFLKRIIPQDVLLNGVNEDEQKDEIQLTRDNYPWDAGLELPFEMITEVPLSRRPLQPKPQMPVSNENVTIPDILSKASQQLPPLQEDILSKADAVSKNLSKIPPLQLIEIISNLKILASQDATRRTQLENFLRTNLDISISVTQAMLEIGLINYDVVTQVMKKHMDSSNVSNYSGTNMTMNGTRMPMNMAPVPPIGMPNMQQPHFIPKNPQMPFTPPAFNNINSYPFMGQSAMPQMPQLSQRSQIPQIPQIPQVSRMQPVAQIPQMPQMSQMPQMPQMTQMPQMPQMTQMPQMSPPPMQPSPPSINYGKLNALPSDQQTMIKQVLELTPKQITLLPEDQRIMVTNLQNEYRI</sequence>
<reference evidence="3 4" key="1">
    <citation type="journal article" date="2011" name="Proc. Natl. Acad. Sci. U.S.A.">
        <title>Evolutionary erosion of yeast sex chromosomes by mating-type switching accidents.</title>
        <authorList>
            <person name="Gordon J.L."/>
            <person name="Armisen D."/>
            <person name="Proux-Wera E."/>
            <person name="Oheigeartaigh S.S."/>
            <person name="Byrne K.P."/>
            <person name="Wolfe K.H."/>
        </authorList>
    </citation>
    <scope>NUCLEOTIDE SEQUENCE [LARGE SCALE GENOMIC DNA]</scope>
    <source>
        <strain evidence="4">ATCC 24235 / CBS 4417 / NBRC 1672 / NRRL Y-8282 / UCD 70-5</strain>
    </source>
</reference>
<dbReference type="RefSeq" id="XP_003685968.1">
    <property type="nucleotide sequence ID" value="XM_003685920.1"/>
</dbReference>
<dbReference type="OMA" id="EMGFINY"/>
<dbReference type="InterPro" id="IPR025742">
    <property type="entry name" value="CSTF2_hinge"/>
</dbReference>
<dbReference type="Pfam" id="PF14327">
    <property type="entry name" value="CSTF2_hinge"/>
    <property type="match status" value="1"/>
</dbReference>
<dbReference type="GeneID" id="11535572"/>
<dbReference type="PANTHER" id="PTHR45735">
    <property type="entry name" value="CLEAVAGE STIMULATION FACTOR SUBUNIT 2"/>
    <property type="match status" value="1"/>
</dbReference>
<organism evidence="3 4">
    <name type="scientific">Tetrapisispora phaffii (strain ATCC 24235 / CBS 4417 / NBRC 1672 / NRRL Y-8282 / UCD 70-5)</name>
    <name type="common">Yeast</name>
    <name type="synonym">Fabospora phaffii</name>
    <dbReference type="NCBI Taxonomy" id="1071381"/>
    <lineage>
        <taxon>Eukaryota</taxon>
        <taxon>Fungi</taxon>
        <taxon>Dikarya</taxon>
        <taxon>Ascomycota</taxon>
        <taxon>Saccharomycotina</taxon>
        <taxon>Saccharomycetes</taxon>
        <taxon>Saccharomycetales</taxon>
        <taxon>Saccharomycetaceae</taxon>
        <taxon>Tetrapisispora</taxon>
    </lineage>
</organism>
<dbReference type="KEGG" id="tpf:TPHA_0F00470"/>
<feature type="compositionally biased region" description="Low complexity" evidence="1">
    <location>
        <begin position="393"/>
        <end position="414"/>
    </location>
</feature>
<dbReference type="AlphaFoldDB" id="G8BUV2"/>
<keyword evidence="4" id="KW-1185">Reference proteome</keyword>
<evidence type="ECO:0000313" key="3">
    <source>
        <dbReference type="EMBL" id="CCE63534.1"/>
    </source>
</evidence>
<dbReference type="GO" id="GO:0030847">
    <property type="term" value="P:termination of RNA polymerase II transcription, exosome-dependent"/>
    <property type="evidence" value="ECO:0007669"/>
    <property type="project" value="EnsemblFungi"/>
</dbReference>
<evidence type="ECO:0000313" key="4">
    <source>
        <dbReference type="Proteomes" id="UP000005666"/>
    </source>
</evidence>
<dbReference type="GO" id="GO:0003729">
    <property type="term" value="F:mRNA binding"/>
    <property type="evidence" value="ECO:0007669"/>
    <property type="project" value="TreeGrafter"/>
</dbReference>
<evidence type="ECO:0000256" key="1">
    <source>
        <dbReference type="SAM" id="MobiDB-lite"/>
    </source>
</evidence>
<dbReference type="GO" id="GO:0005847">
    <property type="term" value="C:mRNA cleavage and polyadenylation specificity factor complex"/>
    <property type="evidence" value="ECO:0007669"/>
    <property type="project" value="EnsemblFungi"/>
</dbReference>
<gene>
    <name evidence="3" type="primary">TPHA0F00470</name>
    <name evidence="3" type="ordered locus">TPHA_0F00470</name>
</gene>
<feature type="region of interest" description="Disordered" evidence="1">
    <location>
        <begin position="393"/>
        <end position="433"/>
    </location>
</feature>
<dbReference type="GO" id="GO:0006397">
    <property type="term" value="P:mRNA processing"/>
    <property type="evidence" value="ECO:0007669"/>
    <property type="project" value="EnsemblFungi"/>
</dbReference>
<feature type="compositionally biased region" description="Pro residues" evidence="1">
    <location>
        <begin position="415"/>
        <end position="425"/>
    </location>
</feature>
<feature type="domain" description="Cleavage stimulation factor subunit 2 hinge" evidence="2">
    <location>
        <begin position="203"/>
        <end position="283"/>
    </location>
</feature>
<dbReference type="OrthoDB" id="272703at2759"/>
<accession>G8BUV2</accession>
<dbReference type="Gene3D" id="1.10.20.70">
    <property type="entry name" value="Transcription termination and cleavage factor, C-terminal domain"/>
    <property type="match status" value="1"/>
</dbReference>
<dbReference type="Proteomes" id="UP000005666">
    <property type="component" value="Chromosome 6"/>
</dbReference>
<dbReference type="GO" id="GO:0031126">
    <property type="term" value="P:sno(s)RNA 3'-end processing"/>
    <property type="evidence" value="ECO:0007669"/>
    <property type="project" value="EnsemblFungi"/>
</dbReference>
<dbReference type="HOGENOM" id="CLU_040439_0_0_1"/>
<dbReference type="STRING" id="1071381.G8BUV2"/>
<dbReference type="eggNOG" id="KOG0108">
    <property type="taxonomic scope" value="Eukaryota"/>
</dbReference>